<evidence type="ECO:0000256" key="1">
    <source>
        <dbReference type="SAM" id="MobiDB-lite"/>
    </source>
</evidence>
<feature type="compositionally biased region" description="Polar residues" evidence="1">
    <location>
        <begin position="1"/>
        <end position="20"/>
    </location>
</feature>
<comment type="caution">
    <text evidence="3">The sequence shown here is derived from an EMBL/GenBank/DDBJ whole genome shotgun (WGS) entry which is preliminary data.</text>
</comment>
<organism evidence="3 4">
    <name type="scientific">Cercophora newfieldiana</name>
    <dbReference type="NCBI Taxonomy" id="92897"/>
    <lineage>
        <taxon>Eukaryota</taxon>
        <taxon>Fungi</taxon>
        <taxon>Dikarya</taxon>
        <taxon>Ascomycota</taxon>
        <taxon>Pezizomycotina</taxon>
        <taxon>Sordariomycetes</taxon>
        <taxon>Sordariomycetidae</taxon>
        <taxon>Sordariales</taxon>
        <taxon>Lasiosphaeriaceae</taxon>
        <taxon>Cercophora</taxon>
    </lineage>
</organism>
<feature type="domain" description="BTB" evidence="2">
    <location>
        <begin position="26"/>
        <end position="104"/>
    </location>
</feature>
<proteinExistence type="predicted"/>
<evidence type="ECO:0000313" key="3">
    <source>
        <dbReference type="EMBL" id="KAK0642145.1"/>
    </source>
</evidence>
<keyword evidence="4" id="KW-1185">Reference proteome</keyword>
<dbReference type="SUPFAM" id="SSF54695">
    <property type="entry name" value="POZ domain"/>
    <property type="match status" value="1"/>
</dbReference>
<sequence length="382" mass="42748">MTESTTSARNEQGLSFTPRTTIDPEGDVILHVSDDKSNREFLVSSKILTLASPVFAKMFGPHFQEGIALRSSQGSSTVRLEEDNPDAMGILLAALHFQTEAIPGETPGWDWLANLAVLSDKYDCNRALRPWIELWIRDAIVWLEKIPDWKLDCDELGIRGPAQVPSTTELGKLIVAGCRFKTPLFRELTKQVIVRLPETFLSVWDADELCRTFIPDHILEALQDKVNLLHTKLEELIQDVAEKLRATDHGDTNTLRRPQCLHCCMPTIGMSGTRKCRHCNRDNAIRVRCTGEVRASVYFNALDLLRIEIGDHPADPVGSMGTLITGDLSDALDYVHRCTGGMYCVFKSEAKRLGDDARKMRKDATGISLEGVFSEDDYFKGI</sequence>
<reference evidence="3" key="1">
    <citation type="submission" date="2023-06" db="EMBL/GenBank/DDBJ databases">
        <title>Genome-scale phylogeny and comparative genomics of the fungal order Sordariales.</title>
        <authorList>
            <consortium name="Lawrence Berkeley National Laboratory"/>
            <person name="Hensen N."/>
            <person name="Bonometti L."/>
            <person name="Westerberg I."/>
            <person name="Brannstrom I.O."/>
            <person name="Guillou S."/>
            <person name="Cros-Aarteil S."/>
            <person name="Calhoun S."/>
            <person name="Haridas S."/>
            <person name="Kuo A."/>
            <person name="Mondo S."/>
            <person name="Pangilinan J."/>
            <person name="Riley R."/>
            <person name="Labutti K."/>
            <person name="Andreopoulos B."/>
            <person name="Lipzen A."/>
            <person name="Chen C."/>
            <person name="Yanf M."/>
            <person name="Daum C."/>
            <person name="Ng V."/>
            <person name="Clum A."/>
            <person name="Steindorff A."/>
            <person name="Ohm R."/>
            <person name="Martin F."/>
            <person name="Silar P."/>
            <person name="Natvig D."/>
            <person name="Lalanne C."/>
            <person name="Gautier V."/>
            <person name="Ament-Velasquez S.L."/>
            <person name="Kruys A."/>
            <person name="Hutchinson M.I."/>
            <person name="Powell A.J."/>
            <person name="Barry K."/>
            <person name="Miller A.N."/>
            <person name="Grigoriev I.V."/>
            <person name="Debuchy R."/>
            <person name="Gladieux P."/>
            <person name="Thoren M.H."/>
            <person name="Johannesson H."/>
        </authorList>
    </citation>
    <scope>NUCLEOTIDE SEQUENCE</scope>
    <source>
        <strain evidence="3">SMH2532-1</strain>
    </source>
</reference>
<protein>
    <recommendedName>
        <fullName evidence="2">BTB domain-containing protein</fullName>
    </recommendedName>
</protein>
<dbReference type="EMBL" id="JAULSV010000006">
    <property type="protein sequence ID" value="KAK0642145.1"/>
    <property type="molecule type" value="Genomic_DNA"/>
</dbReference>
<dbReference type="InterPro" id="IPR011333">
    <property type="entry name" value="SKP1/BTB/POZ_sf"/>
</dbReference>
<dbReference type="Pfam" id="PF00651">
    <property type="entry name" value="BTB"/>
    <property type="match status" value="1"/>
</dbReference>
<name>A0AA39XYI9_9PEZI</name>
<feature type="region of interest" description="Disordered" evidence="1">
    <location>
        <begin position="1"/>
        <end position="21"/>
    </location>
</feature>
<evidence type="ECO:0000259" key="2">
    <source>
        <dbReference type="PROSITE" id="PS50097"/>
    </source>
</evidence>
<evidence type="ECO:0000313" key="4">
    <source>
        <dbReference type="Proteomes" id="UP001174936"/>
    </source>
</evidence>
<dbReference type="AlphaFoldDB" id="A0AA39XYI9"/>
<dbReference type="Proteomes" id="UP001174936">
    <property type="component" value="Unassembled WGS sequence"/>
</dbReference>
<dbReference type="Gene3D" id="3.30.710.10">
    <property type="entry name" value="Potassium Channel Kv1.1, Chain A"/>
    <property type="match status" value="1"/>
</dbReference>
<dbReference type="PROSITE" id="PS50097">
    <property type="entry name" value="BTB"/>
    <property type="match status" value="1"/>
</dbReference>
<accession>A0AA39XYI9</accession>
<dbReference type="CDD" id="cd18186">
    <property type="entry name" value="BTB_POZ_ZBTB_KLHL-like"/>
    <property type="match status" value="1"/>
</dbReference>
<dbReference type="InterPro" id="IPR000210">
    <property type="entry name" value="BTB/POZ_dom"/>
</dbReference>
<gene>
    <name evidence="3" type="ORF">B0T16DRAFT_462149</name>
</gene>